<sequence length="299" mass="34939">MLDSSPKLQVLKLINKWLCEKNCLVAYKKWNREKNVYARLLLNLETFVWNGYKEHLEEEKVVLKYSKSSVKTFTISVPSLEKLSIYNSNGGQLDWGYVINAPSLKILKIKGICGLGFCLIENVMQLVEASIIDVSSISKENLLGSLTSVKRLSLRISPLKVTFPTGSIFDQLVYLELHAYKEAWWNLLILMLDRSPKLKTLKFINKWHCEKDYVDRGEWKQPENVPKCFWFLLETFIWKGYKWQREDEKQVAKYVLKNAISLKRAFFSSKRIKLKEKVEVVKDLKSVVRASNSCQLIFR</sequence>
<gene>
    <name evidence="2" type="ORF">F2Q68_00018687</name>
</gene>
<dbReference type="EMBL" id="QGKW02002228">
    <property type="protein sequence ID" value="KAF2536261.1"/>
    <property type="molecule type" value="Genomic_DNA"/>
</dbReference>
<protein>
    <recommendedName>
        <fullName evidence="1">FBD domain-containing protein</fullName>
    </recommendedName>
</protein>
<dbReference type="InterPro" id="IPR050232">
    <property type="entry name" value="FBL13/AtMIF1-like"/>
</dbReference>
<evidence type="ECO:0000313" key="2">
    <source>
        <dbReference type="EMBL" id="KAF2536261.1"/>
    </source>
</evidence>
<dbReference type="Pfam" id="PF08387">
    <property type="entry name" value="FBD"/>
    <property type="match status" value="1"/>
</dbReference>
<feature type="domain" description="FBD" evidence="1">
    <location>
        <begin position="227"/>
        <end position="299"/>
    </location>
</feature>
<proteinExistence type="predicted"/>
<comment type="caution">
    <text evidence="2">The sequence shown here is derived from an EMBL/GenBank/DDBJ whole genome shotgun (WGS) entry which is preliminary data.</text>
</comment>
<dbReference type="AlphaFoldDB" id="A0A8S9FT01"/>
<dbReference type="PANTHER" id="PTHR31900">
    <property type="entry name" value="F-BOX/RNI SUPERFAMILY PROTEIN-RELATED"/>
    <property type="match status" value="1"/>
</dbReference>
<dbReference type="SMART" id="SM00579">
    <property type="entry name" value="FBD"/>
    <property type="match status" value="1"/>
</dbReference>
<name>A0A8S9FT01_BRACR</name>
<reference evidence="2" key="1">
    <citation type="submission" date="2019-12" db="EMBL/GenBank/DDBJ databases">
        <title>Genome sequencing and annotation of Brassica cretica.</title>
        <authorList>
            <person name="Studholme D.J."/>
            <person name="Sarris P.F."/>
        </authorList>
    </citation>
    <scope>NUCLEOTIDE SEQUENCE</scope>
    <source>
        <strain evidence="2">PFS-001/15</strain>
        <tissue evidence="2">Leaf</tissue>
    </source>
</reference>
<evidence type="ECO:0000313" key="3">
    <source>
        <dbReference type="Proteomes" id="UP000712281"/>
    </source>
</evidence>
<accession>A0A8S9FT01</accession>
<dbReference type="InterPro" id="IPR006566">
    <property type="entry name" value="FBD"/>
</dbReference>
<evidence type="ECO:0000259" key="1">
    <source>
        <dbReference type="SMART" id="SM00579"/>
    </source>
</evidence>
<dbReference type="PANTHER" id="PTHR31900:SF34">
    <property type="entry name" value="EMB|CAB62440.1-RELATED"/>
    <property type="match status" value="1"/>
</dbReference>
<dbReference type="Proteomes" id="UP000712281">
    <property type="component" value="Unassembled WGS sequence"/>
</dbReference>
<organism evidence="2 3">
    <name type="scientific">Brassica cretica</name>
    <name type="common">Mustard</name>
    <dbReference type="NCBI Taxonomy" id="69181"/>
    <lineage>
        <taxon>Eukaryota</taxon>
        <taxon>Viridiplantae</taxon>
        <taxon>Streptophyta</taxon>
        <taxon>Embryophyta</taxon>
        <taxon>Tracheophyta</taxon>
        <taxon>Spermatophyta</taxon>
        <taxon>Magnoliopsida</taxon>
        <taxon>eudicotyledons</taxon>
        <taxon>Gunneridae</taxon>
        <taxon>Pentapetalae</taxon>
        <taxon>rosids</taxon>
        <taxon>malvids</taxon>
        <taxon>Brassicales</taxon>
        <taxon>Brassicaceae</taxon>
        <taxon>Brassiceae</taxon>
        <taxon>Brassica</taxon>
    </lineage>
</organism>